<accession>A0A2I0L536</accession>
<protein>
    <recommendedName>
        <fullName evidence="3">Aminotransferase-like plant mobile domain-containing protein</fullName>
    </recommendedName>
</protein>
<dbReference type="AlphaFoldDB" id="A0A2I0L536"/>
<evidence type="ECO:0008006" key="3">
    <source>
        <dbReference type="Google" id="ProtNLM"/>
    </source>
</evidence>
<name>A0A2I0L536_PUNGR</name>
<proteinExistence type="predicted"/>
<organism evidence="1 2">
    <name type="scientific">Punica granatum</name>
    <name type="common">Pomegranate</name>
    <dbReference type="NCBI Taxonomy" id="22663"/>
    <lineage>
        <taxon>Eukaryota</taxon>
        <taxon>Viridiplantae</taxon>
        <taxon>Streptophyta</taxon>
        <taxon>Embryophyta</taxon>
        <taxon>Tracheophyta</taxon>
        <taxon>Spermatophyta</taxon>
        <taxon>Magnoliopsida</taxon>
        <taxon>eudicotyledons</taxon>
        <taxon>Gunneridae</taxon>
        <taxon>Pentapetalae</taxon>
        <taxon>rosids</taxon>
        <taxon>malvids</taxon>
        <taxon>Myrtales</taxon>
        <taxon>Lythraceae</taxon>
        <taxon>Punica</taxon>
    </lineage>
</organism>
<dbReference type="EMBL" id="PGOL01000148">
    <property type="protein sequence ID" value="PKI75817.1"/>
    <property type="molecule type" value="Genomic_DNA"/>
</dbReference>
<comment type="caution">
    <text evidence="1">The sequence shown here is derived from an EMBL/GenBank/DDBJ whole genome shotgun (WGS) entry which is preliminary data.</text>
</comment>
<evidence type="ECO:0000313" key="2">
    <source>
        <dbReference type="Proteomes" id="UP000233551"/>
    </source>
</evidence>
<sequence length="482" mass="53353">MDRSHPYLRLDVIIIPAADIIRLWRTFRRVDRVFLWLIIGDLPLLTDSPIDWTLLRTAISFWDTQRASRLAILLDLCNEEVCRELENGWEHSVRIAWLINFIHIRAFCAPGESYQHDACHGFLLLIFGTILFPYSPNLIDGALAQVILQVVGGHSYVEVVLAETIRSLDYVRERQIALHTASGGQILQLYSWIGFYGLEEFNACGTHASFRSSTSPEHLTDDERAFSATAAYVAQFHPQGLIPIHRLLTPRILRAPQADISDAESSAQGAMRTELQSIREEQDTLRCELEEICSELTDHRELQSELAQIRSRTVSQDREIVRLSAMLDRAQAKVRKGTIDLMATNMAEMIALLRGPDHTSSNSTPPLARGSTIDPAPWALPTLAPEGDTTAAALITPVHQSAHVPAVHPTDFFHPQPTVSAITSLPPMTILAPDSIAFAPPPPSVPAPSTVYTIPLPTVFPATSVPASALAQTIEPFPFPTL</sequence>
<gene>
    <name evidence="1" type="ORF">CRG98_003732</name>
</gene>
<evidence type="ECO:0000313" key="1">
    <source>
        <dbReference type="EMBL" id="PKI75817.1"/>
    </source>
</evidence>
<keyword evidence="2" id="KW-1185">Reference proteome</keyword>
<reference evidence="1 2" key="1">
    <citation type="submission" date="2017-11" db="EMBL/GenBank/DDBJ databases">
        <title>De-novo sequencing of pomegranate (Punica granatum L.) genome.</title>
        <authorList>
            <person name="Akparov Z."/>
            <person name="Amiraslanov A."/>
            <person name="Hajiyeva S."/>
            <person name="Abbasov M."/>
            <person name="Kaur K."/>
            <person name="Hamwieh A."/>
            <person name="Solovyev V."/>
            <person name="Salamov A."/>
            <person name="Braich B."/>
            <person name="Kosarev P."/>
            <person name="Mahmoud A."/>
            <person name="Hajiyev E."/>
            <person name="Babayeva S."/>
            <person name="Izzatullayeva V."/>
            <person name="Mammadov A."/>
            <person name="Mammadov A."/>
            <person name="Sharifova S."/>
            <person name="Ojaghi J."/>
            <person name="Eynullazada K."/>
            <person name="Bayramov B."/>
            <person name="Abdulazimova A."/>
            <person name="Shahmuradov I."/>
        </authorList>
    </citation>
    <scope>NUCLEOTIDE SEQUENCE [LARGE SCALE GENOMIC DNA]</scope>
    <source>
        <strain evidence="2">cv. AG2017</strain>
        <tissue evidence="1">Leaf</tissue>
    </source>
</reference>
<dbReference type="Proteomes" id="UP000233551">
    <property type="component" value="Unassembled WGS sequence"/>
</dbReference>